<dbReference type="InterPro" id="IPR049730">
    <property type="entry name" value="SNF2/RAD54-like_C"/>
</dbReference>
<proteinExistence type="predicted"/>
<dbReference type="Pfam" id="PF00176">
    <property type="entry name" value="SNF2-rel_dom"/>
    <property type="match status" value="1"/>
</dbReference>
<protein>
    <submittedName>
        <fullName evidence="3">Helicase SNF2</fullName>
    </submittedName>
</protein>
<evidence type="ECO:0000256" key="1">
    <source>
        <dbReference type="ARBA" id="ARBA00022801"/>
    </source>
</evidence>
<dbReference type="Gene3D" id="3.40.50.300">
    <property type="entry name" value="P-loop containing nucleotide triphosphate hydrolases"/>
    <property type="match status" value="1"/>
</dbReference>
<name>A0ABR5A3Y7_9BACL</name>
<dbReference type="InterPro" id="IPR027417">
    <property type="entry name" value="P-loop_NTPase"/>
</dbReference>
<keyword evidence="1" id="KW-0378">Hydrolase</keyword>
<keyword evidence="3" id="KW-0347">Helicase</keyword>
<dbReference type="Gene3D" id="3.40.50.10810">
    <property type="entry name" value="Tandem AAA-ATPase domain"/>
    <property type="match status" value="1"/>
</dbReference>
<keyword evidence="3" id="KW-0067">ATP-binding</keyword>
<keyword evidence="3" id="KW-0547">Nucleotide-binding</keyword>
<dbReference type="InterPro" id="IPR000330">
    <property type="entry name" value="SNF2_N"/>
</dbReference>
<dbReference type="Proteomes" id="UP000054526">
    <property type="component" value="Unassembled WGS sequence"/>
</dbReference>
<organism evidence="3 4">
    <name type="scientific">Cohnella kolymensis</name>
    <dbReference type="NCBI Taxonomy" id="1590652"/>
    <lineage>
        <taxon>Bacteria</taxon>
        <taxon>Bacillati</taxon>
        <taxon>Bacillota</taxon>
        <taxon>Bacilli</taxon>
        <taxon>Bacillales</taxon>
        <taxon>Paenibacillaceae</taxon>
        <taxon>Cohnella</taxon>
    </lineage>
</organism>
<dbReference type="CDD" id="cd18793">
    <property type="entry name" value="SF2_C_SNF"/>
    <property type="match status" value="1"/>
</dbReference>
<evidence type="ECO:0000313" key="4">
    <source>
        <dbReference type="Proteomes" id="UP000054526"/>
    </source>
</evidence>
<dbReference type="PANTHER" id="PTHR45766">
    <property type="entry name" value="DNA ANNEALING HELICASE AND ENDONUCLEASE ZRANB3 FAMILY MEMBER"/>
    <property type="match status" value="1"/>
</dbReference>
<dbReference type="SMART" id="SM00487">
    <property type="entry name" value="DEXDc"/>
    <property type="match status" value="1"/>
</dbReference>
<dbReference type="PROSITE" id="PS51192">
    <property type="entry name" value="HELICASE_ATP_BIND_1"/>
    <property type="match status" value="1"/>
</dbReference>
<feature type="domain" description="Helicase ATP-binding" evidence="2">
    <location>
        <begin position="129"/>
        <end position="296"/>
    </location>
</feature>
<dbReference type="InterPro" id="IPR038718">
    <property type="entry name" value="SNF2-like_sf"/>
</dbReference>
<dbReference type="RefSeq" id="WP_041065212.1">
    <property type="nucleotide sequence ID" value="NZ_JXAL01000024.1"/>
</dbReference>
<accession>A0ABR5A3Y7</accession>
<dbReference type="GO" id="GO:0004386">
    <property type="term" value="F:helicase activity"/>
    <property type="evidence" value="ECO:0007669"/>
    <property type="project" value="UniProtKB-KW"/>
</dbReference>
<dbReference type="InterPro" id="IPR001650">
    <property type="entry name" value="Helicase_C-like"/>
</dbReference>
<reference evidence="3 4" key="1">
    <citation type="submission" date="2014-12" db="EMBL/GenBank/DDBJ databases">
        <title>Draft genome sequence of Cohnella kolymensis strain B-2846.</title>
        <authorList>
            <person name="Karlyshev A.V."/>
            <person name="Kudryashova E.B."/>
        </authorList>
    </citation>
    <scope>NUCLEOTIDE SEQUENCE [LARGE SCALE GENOMIC DNA]</scope>
    <source>
        <strain evidence="3 4">VKM B-2846</strain>
    </source>
</reference>
<keyword evidence="4" id="KW-1185">Reference proteome</keyword>
<sequence length="583" mass="66484">MGAAELPEFLREVGESDYYYGTLRYEEGFWVVEGEPAVCQVAKRLFPGAEGRTRGVARFKSNKRTNGDLNWLMMRYPLQIIDRHQWESAFGETVEYIRRREEIRRGPQKAEPSQLIFKGQLTEFQKEGVAFLNNNAPALLADDMGLGKTVEALAWIAAQAKFPGIIVVPTSVQTQWRSQIMNFIHPQPLPGEFALFPDQNKMVHTIKGLTPYELPEAQFYIIHYGLLRGWKQALPEYKFEFVVFDEIQELRHPGTEKYSSASLLAESSGNAIGLSGTPIYNKGGEIYYIMNILQHQCLGDWGSFTREWCYGYNEDVVADPEMLGDHLRREGLMLRRTKEQVLTELPPKRRIVQDIDSDDKVFIKEMRSVMELVYRYDKIEGFEKGRAKQEIGERMRQATGISKAPYVAAFVKMLLEAGEAVVLYGYHHEVYEIWMEELSSFNPVRVSGIESQKQKEEAKQKFINGETNLIIISLRAAAGIDGLQHRANINVFGELDWSPGIHSQCEDRTHRMGQQDSVISYYLVCGNGSDEQMMEALGFKTAQFAGIMGEKTESEEDKAIAQVEVGKHLDKVIEKLKSRSVQK</sequence>
<dbReference type="SUPFAM" id="SSF52540">
    <property type="entry name" value="P-loop containing nucleoside triphosphate hydrolases"/>
    <property type="match status" value="2"/>
</dbReference>
<evidence type="ECO:0000259" key="2">
    <source>
        <dbReference type="PROSITE" id="PS51192"/>
    </source>
</evidence>
<dbReference type="PANTHER" id="PTHR45766:SF6">
    <property type="entry name" value="SWI_SNF-RELATED MATRIX-ASSOCIATED ACTIN-DEPENDENT REGULATOR OF CHROMATIN SUBFAMILY A-LIKE PROTEIN 1"/>
    <property type="match status" value="1"/>
</dbReference>
<dbReference type="InterPro" id="IPR014001">
    <property type="entry name" value="Helicase_ATP-bd"/>
</dbReference>
<dbReference type="Pfam" id="PF00271">
    <property type="entry name" value="Helicase_C"/>
    <property type="match status" value="1"/>
</dbReference>
<evidence type="ECO:0000313" key="3">
    <source>
        <dbReference type="EMBL" id="KIL35142.1"/>
    </source>
</evidence>
<gene>
    <name evidence="3" type="ORF">SD71_16050</name>
</gene>
<dbReference type="EMBL" id="JXAL01000024">
    <property type="protein sequence ID" value="KIL35142.1"/>
    <property type="molecule type" value="Genomic_DNA"/>
</dbReference>
<comment type="caution">
    <text evidence="3">The sequence shown here is derived from an EMBL/GenBank/DDBJ whole genome shotgun (WGS) entry which is preliminary data.</text>
</comment>